<evidence type="ECO:0000256" key="1">
    <source>
        <dbReference type="ARBA" id="ARBA00022553"/>
    </source>
</evidence>
<sequence length="199" mass="22017">MCDLYLVDDDQDVLDSLSWMLEALGHSTECYISADRFLASVDLSQPAIAILDIQMPGTDGIELLTKIKSANSPISVIMLTGHGTISMAVQAIQKGAIDFLEKPVDGDKLHHLLAKALEQTNNAFTEHNLQASIVERINTLTPRELQVMHKVLQGKLNKVIASELNIAQRTIELHRQKVMQKMQVSNIAELAYLMANSKV</sequence>
<dbReference type="RefSeq" id="WP_069672237.1">
    <property type="nucleotide sequence ID" value="NZ_BPEU01000001.1"/>
</dbReference>
<comment type="caution">
    <text evidence="10">The sequence shown here is derived from an EMBL/GenBank/DDBJ whole genome shotgun (WGS) entry which is preliminary data.</text>
</comment>
<keyword evidence="2" id="KW-0902">Two-component regulatory system</keyword>
<dbReference type="SMART" id="SM00448">
    <property type="entry name" value="REC"/>
    <property type="match status" value="1"/>
</dbReference>
<organism evidence="10 11">
    <name type="scientific">Shewanella colwelliana</name>
    <name type="common">Alteromonas colwelliana</name>
    <dbReference type="NCBI Taxonomy" id="23"/>
    <lineage>
        <taxon>Bacteria</taxon>
        <taxon>Pseudomonadati</taxon>
        <taxon>Pseudomonadota</taxon>
        <taxon>Gammaproteobacteria</taxon>
        <taxon>Alteromonadales</taxon>
        <taxon>Shewanellaceae</taxon>
        <taxon>Shewanella</taxon>
    </lineage>
</organism>
<name>A0A1E5IPI7_SHECO</name>
<evidence type="ECO:0000256" key="5">
    <source>
        <dbReference type="ARBA" id="ARBA00023163"/>
    </source>
</evidence>
<dbReference type="InterPro" id="IPR016032">
    <property type="entry name" value="Sig_transdc_resp-reg_C-effctor"/>
</dbReference>
<dbReference type="PANTHER" id="PTHR44688:SF16">
    <property type="entry name" value="DNA-BINDING TRANSCRIPTIONAL ACTIVATOR DEVR_DOSR"/>
    <property type="match status" value="1"/>
</dbReference>
<dbReference type="GO" id="GO:0000160">
    <property type="term" value="P:phosphorelay signal transduction system"/>
    <property type="evidence" value="ECO:0007669"/>
    <property type="project" value="UniProtKB-KW"/>
</dbReference>
<dbReference type="SMART" id="SM00421">
    <property type="entry name" value="HTH_LUXR"/>
    <property type="match status" value="1"/>
</dbReference>
<dbReference type="InterPro" id="IPR011006">
    <property type="entry name" value="CheY-like_superfamily"/>
</dbReference>
<evidence type="ECO:0000313" key="11">
    <source>
        <dbReference type="Proteomes" id="UP000095230"/>
    </source>
</evidence>
<feature type="domain" description="Response regulatory" evidence="8">
    <location>
        <begin position="3"/>
        <end position="117"/>
    </location>
</feature>
<feature type="modified residue" description="4-aspartylphosphate" evidence="6">
    <location>
        <position position="52"/>
    </location>
</feature>
<dbReference type="Pfam" id="PF00196">
    <property type="entry name" value="GerE"/>
    <property type="match status" value="1"/>
</dbReference>
<dbReference type="Proteomes" id="UP000095230">
    <property type="component" value="Unassembled WGS sequence"/>
</dbReference>
<dbReference type="GO" id="GO:0003677">
    <property type="term" value="F:DNA binding"/>
    <property type="evidence" value="ECO:0007669"/>
    <property type="project" value="UniProtKB-KW"/>
</dbReference>
<evidence type="ECO:0000259" key="7">
    <source>
        <dbReference type="PROSITE" id="PS50043"/>
    </source>
</evidence>
<feature type="domain" description="HTH luxR-type" evidence="7">
    <location>
        <begin position="133"/>
        <end position="198"/>
    </location>
</feature>
<gene>
    <name evidence="10" type="ORF">BEL05_05755</name>
    <name evidence="9" type="ORF">TUM3794_00110</name>
</gene>
<dbReference type="PRINTS" id="PR00038">
    <property type="entry name" value="HTHLUXR"/>
</dbReference>
<protein>
    <submittedName>
        <fullName evidence="10">DNA-binding response regulator</fullName>
    </submittedName>
</protein>
<evidence type="ECO:0000256" key="3">
    <source>
        <dbReference type="ARBA" id="ARBA00023015"/>
    </source>
</evidence>
<dbReference type="CDD" id="cd06170">
    <property type="entry name" value="LuxR_C_like"/>
    <property type="match status" value="1"/>
</dbReference>
<evidence type="ECO:0000256" key="6">
    <source>
        <dbReference type="PROSITE-ProRule" id="PRU00169"/>
    </source>
</evidence>
<dbReference type="EMBL" id="MCBT01000048">
    <property type="protein sequence ID" value="OEG72474.1"/>
    <property type="molecule type" value="Genomic_DNA"/>
</dbReference>
<dbReference type="STRING" id="23.BEL05_05755"/>
<proteinExistence type="predicted"/>
<dbReference type="FunFam" id="3.40.50.2300:FF:000018">
    <property type="entry name" value="DNA-binding transcriptional regulator NtrC"/>
    <property type="match status" value="1"/>
</dbReference>
<dbReference type="SUPFAM" id="SSF46894">
    <property type="entry name" value="C-terminal effector domain of the bipartite response regulators"/>
    <property type="match status" value="1"/>
</dbReference>
<keyword evidence="1 6" id="KW-0597">Phosphoprotein</keyword>
<dbReference type="Gene3D" id="3.40.50.2300">
    <property type="match status" value="1"/>
</dbReference>
<evidence type="ECO:0000313" key="12">
    <source>
        <dbReference type="Proteomes" id="UP000773469"/>
    </source>
</evidence>
<keyword evidence="3" id="KW-0805">Transcription regulation</keyword>
<dbReference type="EMBL" id="BPEU01000001">
    <property type="protein sequence ID" value="GIU34184.1"/>
    <property type="molecule type" value="Genomic_DNA"/>
</dbReference>
<dbReference type="Pfam" id="PF00072">
    <property type="entry name" value="Response_reg"/>
    <property type="match status" value="1"/>
</dbReference>
<dbReference type="Gene3D" id="1.10.10.10">
    <property type="entry name" value="Winged helix-like DNA-binding domain superfamily/Winged helix DNA-binding domain"/>
    <property type="match status" value="1"/>
</dbReference>
<keyword evidence="12" id="KW-1185">Reference proteome</keyword>
<evidence type="ECO:0000259" key="8">
    <source>
        <dbReference type="PROSITE" id="PS50110"/>
    </source>
</evidence>
<keyword evidence="5" id="KW-0804">Transcription</keyword>
<dbReference type="OrthoDB" id="9802186at2"/>
<evidence type="ECO:0000256" key="4">
    <source>
        <dbReference type="ARBA" id="ARBA00023125"/>
    </source>
</evidence>
<dbReference type="AlphaFoldDB" id="A0A1E5IPI7"/>
<reference evidence="9 12" key="2">
    <citation type="submission" date="2021-05" db="EMBL/GenBank/DDBJ databases">
        <title>Molecular characterization for Shewanella algae harboring chromosomal blaOXA-55-like strains isolated from clinical and environment sample.</title>
        <authorList>
            <person name="Ohama Y."/>
            <person name="Aoki K."/>
            <person name="Harada S."/>
            <person name="Moriya K."/>
            <person name="Ishii Y."/>
            <person name="Tateda K."/>
        </authorList>
    </citation>
    <scope>NUCLEOTIDE SEQUENCE [LARGE SCALE GENOMIC DNA]</scope>
    <source>
        <strain evidence="9 12">MBTL60-118</strain>
    </source>
</reference>
<dbReference type="SUPFAM" id="SSF52172">
    <property type="entry name" value="CheY-like"/>
    <property type="match status" value="1"/>
</dbReference>
<dbReference type="PROSITE" id="PS50110">
    <property type="entry name" value="RESPONSE_REGULATORY"/>
    <property type="match status" value="1"/>
</dbReference>
<dbReference type="InterPro" id="IPR036388">
    <property type="entry name" value="WH-like_DNA-bd_sf"/>
</dbReference>
<evidence type="ECO:0000313" key="9">
    <source>
        <dbReference type="EMBL" id="GIU34184.1"/>
    </source>
</evidence>
<dbReference type="GO" id="GO:0006355">
    <property type="term" value="P:regulation of DNA-templated transcription"/>
    <property type="evidence" value="ECO:0007669"/>
    <property type="project" value="InterPro"/>
</dbReference>
<evidence type="ECO:0000313" key="10">
    <source>
        <dbReference type="EMBL" id="OEG72474.1"/>
    </source>
</evidence>
<dbReference type="PROSITE" id="PS50043">
    <property type="entry name" value="HTH_LUXR_2"/>
    <property type="match status" value="1"/>
</dbReference>
<keyword evidence="4 10" id="KW-0238">DNA-binding</keyword>
<dbReference type="InterPro" id="IPR000792">
    <property type="entry name" value="Tscrpt_reg_LuxR_C"/>
</dbReference>
<dbReference type="Proteomes" id="UP000773469">
    <property type="component" value="Unassembled WGS sequence"/>
</dbReference>
<dbReference type="PANTHER" id="PTHR44688">
    <property type="entry name" value="DNA-BINDING TRANSCRIPTIONAL ACTIVATOR DEVR_DOSR"/>
    <property type="match status" value="1"/>
</dbReference>
<evidence type="ECO:0000256" key="2">
    <source>
        <dbReference type="ARBA" id="ARBA00023012"/>
    </source>
</evidence>
<dbReference type="InterPro" id="IPR001789">
    <property type="entry name" value="Sig_transdc_resp-reg_receiver"/>
</dbReference>
<reference evidence="10 11" key="1">
    <citation type="submission" date="2016-07" db="EMBL/GenBank/DDBJ databases">
        <title>Whole-genome of two Shewanella species isolated from a digestive organ of sea cucumber Apostichopus japonicus Selenka 1867.</title>
        <authorList>
            <person name="Hong H.-H."/>
            <person name="Choi H."/>
            <person name="Cheon S."/>
            <person name="Oh J.-S."/>
            <person name="Lee H.-G."/>
            <person name="Park C."/>
        </authorList>
    </citation>
    <scope>NUCLEOTIDE SEQUENCE [LARGE SCALE GENOMIC DNA]</scope>
    <source>
        <strain evidence="10 11">CSB03KR</strain>
    </source>
</reference>
<accession>A0A1E5IPI7</accession>